<dbReference type="Proteomes" id="UP001381693">
    <property type="component" value="Unassembled WGS sequence"/>
</dbReference>
<accession>A0AAN8XF37</accession>
<gene>
    <name evidence="1" type="ORF">SK128_001737</name>
</gene>
<proteinExistence type="predicted"/>
<name>A0AAN8XF37_HALRR</name>
<protein>
    <submittedName>
        <fullName evidence="1">Uncharacterized protein</fullName>
    </submittedName>
</protein>
<keyword evidence="2" id="KW-1185">Reference proteome</keyword>
<evidence type="ECO:0000313" key="2">
    <source>
        <dbReference type="Proteomes" id="UP001381693"/>
    </source>
</evidence>
<dbReference type="EMBL" id="JAXCGZ010003800">
    <property type="protein sequence ID" value="KAK7083142.1"/>
    <property type="molecule type" value="Genomic_DNA"/>
</dbReference>
<reference evidence="1 2" key="1">
    <citation type="submission" date="2023-11" db="EMBL/GenBank/DDBJ databases">
        <title>Halocaridina rubra genome assembly.</title>
        <authorList>
            <person name="Smith C."/>
        </authorList>
    </citation>
    <scope>NUCLEOTIDE SEQUENCE [LARGE SCALE GENOMIC DNA]</scope>
    <source>
        <strain evidence="1">EP-1</strain>
        <tissue evidence="1">Whole</tissue>
    </source>
</reference>
<dbReference type="AlphaFoldDB" id="A0AAN8XF37"/>
<evidence type="ECO:0000313" key="1">
    <source>
        <dbReference type="EMBL" id="KAK7083142.1"/>
    </source>
</evidence>
<comment type="caution">
    <text evidence="1">The sequence shown here is derived from an EMBL/GenBank/DDBJ whole genome shotgun (WGS) entry which is preliminary data.</text>
</comment>
<organism evidence="1 2">
    <name type="scientific">Halocaridina rubra</name>
    <name type="common">Hawaiian red shrimp</name>
    <dbReference type="NCBI Taxonomy" id="373956"/>
    <lineage>
        <taxon>Eukaryota</taxon>
        <taxon>Metazoa</taxon>
        <taxon>Ecdysozoa</taxon>
        <taxon>Arthropoda</taxon>
        <taxon>Crustacea</taxon>
        <taxon>Multicrustacea</taxon>
        <taxon>Malacostraca</taxon>
        <taxon>Eumalacostraca</taxon>
        <taxon>Eucarida</taxon>
        <taxon>Decapoda</taxon>
        <taxon>Pleocyemata</taxon>
        <taxon>Caridea</taxon>
        <taxon>Atyoidea</taxon>
        <taxon>Atyidae</taxon>
        <taxon>Halocaridina</taxon>
    </lineage>
</organism>
<sequence>MADGRAEMIMVLRQQVDLEVRDRAFLLQLTEKVRRGEYKPSSPRNEQAGFFTTSSRADSHHLTQRGSFIFTDKGIVNKKVVCVGDL</sequence>